<sequence length="152" mass="16188">MDRLRALDNLDSHEEVYLLDVLYFSTHYRPHSQEGQYLFCATWTTIKVSRLLAAVSTDPSGVSSTTSTIAVLSSVHRSDYPDVIARSRLAWCLSRPGGSSAPLALSANDTHRAGDSRCLAVGSLPGEKTAHASHFGTIGAAVLAASCCFSCG</sequence>
<dbReference type="EMBL" id="OC320596">
    <property type="protein sequence ID" value="CAD7408457.1"/>
    <property type="molecule type" value="Genomic_DNA"/>
</dbReference>
<dbReference type="AlphaFoldDB" id="A0A7R9H5C4"/>
<name>A0A7R9H5C4_TIMCR</name>
<protein>
    <submittedName>
        <fullName evidence="1">Uncharacterized protein</fullName>
    </submittedName>
</protein>
<proteinExistence type="predicted"/>
<gene>
    <name evidence="1" type="ORF">TCEB3V08_LOCUS9530</name>
</gene>
<accession>A0A7R9H5C4</accession>
<evidence type="ECO:0000313" key="1">
    <source>
        <dbReference type="EMBL" id="CAD7408457.1"/>
    </source>
</evidence>
<organism evidence="1">
    <name type="scientific">Timema cristinae</name>
    <name type="common">Walking stick</name>
    <dbReference type="NCBI Taxonomy" id="61476"/>
    <lineage>
        <taxon>Eukaryota</taxon>
        <taxon>Metazoa</taxon>
        <taxon>Ecdysozoa</taxon>
        <taxon>Arthropoda</taxon>
        <taxon>Hexapoda</taxon>
        <taxon>Insecta</taxon>
        <taxon>Pterygota</taxon>
        <taxon>Neoptera</taxon>
        <taxon>Polyneoptera</taxon>
        <taxon>Phasmatodea</taxon>
        <taxon>Timematodea</taxon>
        <taxon>Timematoidea</taxon>
        <taxon>Timematidae</taxon>
        <taxon>Timema</taxon>
    </lineage>
</organism>
<reference evidence="1" key="1">
    <citation type="submission" date="2020-11" db="EMBL/GenBank/DDBJ databases">
        <authorList>
            <person name="Tran Van P."/>
        </authorList>
    </citation>
    <scope>NUCLEOTIDE SEQUENCE</scope>
</reference>